<dbReference type="InterPro" id="IPR013083">
    <property type="entry name" value="Znf_RING/FYVE/PHD"/>
</dbReference>
<dbReference type="SUPFAM" id="SSF49599">
    <property type="entry name" value="TRAF domain-like"/>
    <property type="match status" value="1"/>
</dbReference>
<evidence type="ECO:0000256" key="4">
    <source>
        <dbReference type="PROSITE-ProRule" id="PRU00207"/>
    </source>
</evidence>
<dbReference type="Gene3D" id="3.30.40.10">
    <property type="entry name" value="Zinc/RING finger domain, C3HC4 (zinc finger)"/>
    <property type="match status" value="1"/>
</dbReference>
<name>A0A7S0KJ81_MICPS</name>
<organism evidence="7">
    <name type="scientific">Micromonas pusilla</name>
    <name type="common">Picoplanktonic green alga</name>
    <name type="synonym">Chromulina pusilla</name>
    <dbReference type="NCBI Taxonomy" id="38833"/>
    <lineage>
        <taxon>Eukaryota</taxon>
        <taxon>Viridiplantae</taxon>
        <taxon>Chlorophyta</taxon>
        <taxon>Mamiellophyceae</taxon>
        <taxon>Mamiellales</taxon>
        <taxon>Mamiellaceae</taxon>
        <taxon>Micromonas</taxon>
    </lineage>
</organism>
<dbReference type="EMBL" id="HBEV01005325">
    <property type="protein sequence ID" value="CAD8583452.1"/>
    <property type="molecule type" value="Transcribed_RNA"/>
</dbReference>
<dbReference type="PANTHER" id="PTHR10131:SF161">
    <property type="entry name" value="F26K24.24 PROTEIN"/>
    <property type="match status" value="1"/>
</dbReference>
<evidence type="ECO:0000256" key="1">
    <source>
        <dbReference type="ARBA" id="ARBA00022723"/>
    </source>
</evidence>
<reference evidence="7" key="1">
    <citation type="submission" date="2021-01" db="EMBL/GenBank/DDBJ databases">
        <authorList>
            <person name="Corre E."/>
            <person name="Pelletier E."/>
            <person name="Niang G."/>
            <person name="Scheremetjew M."/>
            <person name="Finn R."/>
            <person name="Kale V."/>
            <person name="Holt S."/>
            <person name="Cochrane G."/>
            <person name="Meng A."/>
            <person name="Brown T."/>
            <person name="Cohen L."/>
        </authorList>
    </citation>
    <scope>NUCLEOTIDE SEQUENCE</scope>
    <source>
        <strain evidence="7">CCMP494</strain>
    </source>
</reference>
<evidence type="ECO:0000256" key="3">
    <source>
        <dbReference type="ARBA" id="ARBA00022833"/>
    </source>
</evidence>
<evidence type="ECO:0000256" key="5">
    <source>
        <dbReference type="SAM" id="MobiDB-lite"/>
    </source>
</evidence>
<feature type="region of interest" description="Disordered" evidence="5">
    <location>
        <begin position="1"/>
        <end position="20"/>
    </location>
</feature>
<keyword evidence="1 4" id="KW-0479">Metal-binding</keyword>
<dbReference type="PROSITE" id="PS50145">
    <property type="entry name" value="ZF_TRAF"/>
    <property type="match status" value="1"/>
</dbReference>
<gene>
    <name evidence="7" type="ORF">MSP1404_LOCUS4053</name>
</gene>
<proteinExistence type="predicted"/>
<sequence>MMTEIELNSPGVRGEEPGTDEEKVQIVDRGACRCSNMCWSTRDGIGKALVDAACKAAVYQTGMKPFANPKAQVGPLSAELVEKLEQGVKPDTILSNLSANVNEWTAGKRGMFTLNFWQEDSIASLQADVARGDGWAAADVSRAARNLLLAYDKRGLAHCEEAFASPEELLAHKEGCAFRPVECQNVGCVQVVGANSAGAHDAACPHKLLKCPQGCGADVKRTALREHMATECDMKPAVCPYKELGCEREVTAGTVDAHCEECAGTHLKLVVDWVGRLSTEAVATEARVRDIKLLLQGVVPKVEETAAEVVAGGEARGRLAGEVKELRASLNGMAKAVTALEGEMKTQKSDMKLAIKTMDRLARAQEDMVKRVPMLSGKS</sequence>
<evidence type="ECO:0000256" key="2">
    <source>
        <dbReference type="ARBA" id="ARBA00022771"/>
    </source>
</evidence>
<dbReference type="Pfam" id="PF02176">
    <property type="entry name" value="zf-TRAF"/>
    <property type="match status" value="1"/>
</dbReference>
<accession>A0A7S0KJ81</accession>
<feature type="zinc finger region" description="TRAF-type" evidence="4">
    <location>
        <begin position="199"/>
        <end position="251"/>
    </location>
</feature>
<dbReference type="AlphaFoldDB" id="A0A7S0KJ81"/>
<dbReference type="PANTHER" id="PTHR10131">
    <property type="entry name" value="TNF RECEPTOR ASSOCIATED FACTOR"/>
    <property type="match status" value="1"/>
</dbReference>
<evidence type="ECO:0000313" key="7">
    <source>
        <dbReference type="EMBL" id="CAD8583452.1"/>
    </source>
</evidence>
<evidence type="ECO:0000259" key="6">
    <source>
        <dbReference type="PROSITE" id="PS50145"/>
    </source>
</evidence>
<feature type="domain" description="TRAF-type" evidence="6">
    <location>
        <begin position="199"/>
        <end position="251"/>
    </location>
</feature>
<keyword evidence="2 4" id="KW-0863">Zinc-finger</keyword>
<keyword evidence="3 4" id="KW-0862">Zinc</keyword>
<protein>
    <recommendedName>
        <fullName evidence="6">TRAF-type domain-containing protein</fullName>
    </recommendedName>
</protein>
<dbReference type="GO" id="GO:0008270">
    <property type="term" value="F:zinc ion binding"/>
    <property type="evidence" value="ECO:0007669"/>
    <property type="project" value="UniProtKB-KW"/>
</dbReference>
<dbReference type="InterPro" id="IPR001293">
    <property type="entry name" value="Znf_TRAF"/>
</dbReference>